<gene>
    <name evidence="1" type="ORF">JKP88DRAFT_255157</name>
</gene>
<evidence type="ECO:0000313" key="1">
    <source>
        <dbReference type="EMBL" id="KAG5185052.1"/>
    </source>
</evidence>
<name>A0A836CGI1_9STRA</name>
<proteinExistence type="predicted"/>
<dbReference type="Proteomes" id="UP000664859">
    <property type="component" value="Unassembled WGS sequence"/>
</dbReference>
<organism evidence="1 2">
    <name type="scientific">Tribonema minus</name>
    <dbReference type="NCBI Taxonomy" id="303371"/>
    <lineage>
        <taxon>Eukaryota</taxon>
        <taxon>Sar</taxon>
        <taxon>Stramenopiles</taxon>
        <taxon>Ochrophyta</taxon>
        <taxon>PX clade</taxon>
        <taxon>Xanthophyceae</taxon>
        <taxon>Tribonematales</taxon>
        <taxon>Tribonemataceae</taxon>
        <taxon>Tribonema</taxon>
    </lineage>
</organism>
<protein>
    <submittedName>
        <fullName evidence="1">Uncharacterized protein</fullName>
    </submittedName>
</protein>
<comment type="caution">
    <text evidence="1">The sequence shown here is derived from an EMBL/GenBank/DDBJ whole genome shotgun (WGS) entry which is preliminary data.</text>
</comment>
<sequence length="538" mass="59667">MATERSVGGRDVLAHQWLCHELADHAEHGNRIGCVAGKWRDVYLVAHDDSASVSAIIERLHDIIASERDLLALRHWLVALGNCEQLRLDQSKEWRGGEDGWQLSADEIWRAARDYIRNRRCLLPYRVQLFTGVLSAEEYALHCGEAAERMRALIAKQFVHHLIECCKVEHSLRFGLRIIDLLLLASDCICCRLSFSMSLGVPCVYSYFPRTASMGAGRSSDMGAGASCRGNTFNGLVSKLRQSKCVAGPFTVIGLVQPTLPPVLLFGERHDARDVGSGCTLLSSLLLETLSCDSSCAEQMHIFLEAEEEDFAGHQHMPFDERAVDEDGKFTIALNGAKRLAQEWLEACGARIHFADLLYEFRGVEPNLDEHAAKVALVDTAAKIVHLFFRTTLAIDPHAATAQQCFDLLYYACWDVIAEADSRVAEGAFTHMRALREAALSNDDPQWYADQKFVLLCIVTDVLAVTDMLSTRDSSCNIGYWGAMHARGQAGFLEDVGYVTVLEWSNEAEGAAFFEGDVAGRLPRERRASVPLPNMDGV</sequence>
<dbReference type="AlphaFoldDB" id="A0A836CGI1"/>
<reference evidence="1" key="1">
    <citation type="submission" date="2021-02" db="EMBL/GenBank/DDBJ databases">
        <title>First Annotated Genome of the Yellow-green Alga Tribonema minus.</title>
        <authorList>
            <person name="Mahan K.M."/>
        </authorList>
    </citation>
    <scope>NUCLEOTIDE SEQUENCE</scope>
    <source>
        <strain evidence="1">UTEX B ZZ1240</strain>
    </source>
</reference>
<keyword evidence="2" id="KW-1185">Reference proteome</keyword>
<dbReference type="EMBL" id="JAFCMP010000144">
    <property type="protein sequence ID" value="KAG5185052.1"/>
    <property type="molecule type" value="Genomic_DNA"/>
</dbReference>
<evidence type="ECO:0000313" key="2">
    <source>
        <dbReference type="Proteomes" id="UP000664859"/>
    </source>
</evidence>
<accession>A0A836CGI1</accession>